<evidence type="ECO:0000313" key="12">
    <source>
        <dbReference type="Proteomes" id="UP000657918"/>
    </source>
</evidence>
<feature type="domain" description="Pop1 N-terminal" evidence="8">
    <location>
        <begin position="125"/>
        <end position="182"/>
    </location>
</feature>
<evidence type="ECO:0000256" key="3">
    <source>
        <dbReference type="ARBA" id="ARBA00022694"/>
    </source>
</evidence>
<feature type="region of interest" description="Disordered" evidence="6">
    <location>
        <begin position="42"/>
        <end position="102"/>
    </location>
</feature>
<feature type="transmembrane region" description="Helical" evidence="7">
    <location>
        <begin position="869"/>
        <end position="889"/>
    </location>
</feature>
<evidence type="ECO:0000256" key="4">
    <source>
        <dbReference type="ARBA" id="ARBA00023136"/>
    </source>
</evidence>
<evidence type="ECO:0000259" key="9">
    <source>
        <dbReference type="Pfam" id="PF08170"/>
    </source>
</evidence>
<dbReference type="GO" id="GO:0016020">
    <property type="term" value="C:membrane"/>
    <property type="evidence" value="ECO:0007669"/>
    <property type="project" value="UniProtKB-SubCell"/>
</dbReference>
<dbReference type="GO" id="GO:0000172">
    <property type="term" value="C:ribonuclease MRP complex"/>
    <property type="evidence" value="ECO:0007669"/>
    <property type="project" value="InterPro"/>
</dbReference>
<dbReference type="InterPro" id="IPR009723">
    <property type="entry name" value="Pop1_N"/>
</dbReference>
<dbReference type="PANTHER" id="PTHR22731">
    <property type="entry name" value="RIBONUCLEASES P/MRP PROTEIN SUBUNIT POP1"/>
    <property type="match status" value="1"/>
</dbReference>
<comment type="caution">
    <text evidence="11">The sequence shown here is derived from an EMBL/GenBank/DDBJ whole genome shotgun (WGS) entry which is preliminary data.</text>
</comment>
<evidence type="ECO:0000259" key="8">
    <source>
        <dbReference type="Pfam" id="PF06978"/>
    </source>
</evidence>
<dbReference type="PANTHER" id="PTHR22731:SF3">
    <property type="entry name" value="RIBONUCLEASES P_MRP PROTEIN SUBUNIT POP1"/>
    <property type="match status" value="1"/>
</dbReference>
<feature type="region of interest" description="Disordered" evidence="6">
    <location>
        <begin position="1"/>
        <end position="22"/>
    </location>
</feature>
<dbReference type="Pfam" id="PF06978">
    <property type="entry name" value="POP1_N"/>
    <property type="match status" value="1"/>
</dbReference>
<evidence type="ECO:0000256" key="5">
    <source>
        <dbReference type="ARBA" id="ARBA00023242"/>
    </source>
</evidence>
<evidence type="ECO:0000256" key="6">
    <source>
        <dbReference type="SAM" id="MobiDB-lite"/>
    </source>
</evidence>
<keyword evidence="4 7" id="KW-0472">Membrane</keyword>
<gene>
    <name evidence="11" type="ORF">SADUNF_Sadunf02G0169700</name>
</gene>
<keyword evidence="3" id="KW-0819">tRNA processing</keyword>
<dbReference type="Pfam" id="PF08170">
    <property type="entry name" value="POPLD"/>
    <property type="match status" value="1"/>
</dbReference>
<dbReference type="EMBL" id="JADGMS010000002">
    <property type="protein sequence ID" value="KAF9688174.1"/>
    <property type="molecule type" value="Genomic_DNA"/>
</dbReference>
<dbReference type="Pfam" id="PF22770">
    <property type="entry name" value="POP1_C"/>
    <property type="match status" value="1"/>
</dbReference>
<keyword evidence="5" id="KW-0539">Nucleus</keyword>
<accession>A0A835N8Q2</accession>
<feature type="compositionally biased region" description="Basic residues" evidence="6">
    <location>
        <begin position="65"/>
        <end position="74"/>
    </location>
</feature>
<dbReference type="InterPro" id="IPR039182">
    <property type="entry name" value="Pop1"/>
</dbReference>
<keyword evidence="7" id="KW-0812">Transmembrane</keyword>
<dbReference type="PROSITE" id="PS00236">
    <property type="entry name" value="NEUROTR_ION_CHANNEL"/>
    <property type="match status" value="1"/>
</dbReference>
<keyword evidence="7" id="KW-1133">Transmembrane helix</keyword>
<name>A0A835N8Q2_9ROSI</name>
<dbReference type="InterPro" id="IPR018000">
    <property type="entry name" value="Neurotransmitter_ion_chnl_CS"/>
</dbReference>
<evidence type="ECO:0000259" key="10">
    <source>
        <dbReference type="Pfam" id="PF22770"/>
    </source>
</evidence>
<dbReference type="GO" id="GO:0001682">
    <property type="term" value="P:tRNA 5'-leader removal"/>
    <property type="evidence" value="ECO:0007669"/>
    <property type="project" value="InterPro"/>
</dbReference>
<feature type="region of interest" description="Disordered" evidence="6">
    <location>
        <begin position="389"/>
        <end position="421"/>
    </location>
</feature>
<dbReference type="InterPro" id="IPR012590">
    <property type="entry name" value="POPLD_dom"/>
</dbReference>
<proteinExistence type="predicted"/>
<dbReference type="GO" id="GO:0005655">
    <property type="term" value="C:nucleolar ribonuclease P complex"/>
    <property type="evidence" value="ECO:0007669"/>
    <property type="project" value="InterPro"/>
</dbReference>
<evidence type="ECO:0000256" key="1">
    <source>
        <dbReference type="ARBA" id="ARBA00004123"/>
    </source>
</evidence>
<comment type="subcellular location">
    <subcellularLocation>
        <location evidence="2">Membrane</location>
    </subcellularLocation>
    <subcellularLocation>
        <location evidence="1">Nucleus</location>
    </subcellularLocation>
</comment>
<reference evidence="11 12" key="1">
    <citation type="submission" date="2020-10" db="EMBL/GenBank/DDBJ databases">
        <title>Plant Genome Project.</title>
        <authorList>
            <person name="Zhang R.-G."/>
        </authorList>
    </citation>
    <scope>NUCLEOTIDE SEQUENCE [LARGE SCALE GENOMIC DNA]</scope>
    <source>
        <strain evidence="11">FAFU-HL-1</strain>
        <tissue evidence="11">Leaf</tissue>
    </source>
</reference>
<protein>
    <submittedName>
        <fullName evidence="11">Uncharacterized protein</fullName>
    </submittedName>
</protein>
<feature type="domain" description="POP1 C-terminal" evidence="10">
    <location>
        <begin position="749"/>
        <end position="833"/>
    </location>
</feature>
<dbReference type="OrthoDB" id="442863at2759"/>
<dbReference type="AlphaFoldDB" id="A0A835N8Q2"/>
<organism evidence="11 12">
    <name type="scientific">Salix dunnii</name>
    <dbReference type="NCBI Taxonomy" id="1413687"/>
    <lineage>
        <taxon>Eukaryota</taxon>
        <taxon>Viridiplantae</taxon>
        <taxon>Streptophyta</taxon>
        <taxon>Embryophyta</taxon>
        <taxon>Tracheophyta</taxon>
        <taxon>Spermatophyta</taxon>
        <taxon>Magnoliopsida</taxon>
        <taxon>eudicotyledons</taxon>
        <taxon>Gunneridae</taxon>
        <taxon>Pentapetalae</taxon>
        <taxon>rosids</taxon>
        <taxon>fabids</taxon>
        <taxon>Malpighiales</taxon>
        <taxon>Salicaceae</taxon>
        <taxon>Saliceae</taxon>
        <taxon>Salix</taxon>
    </lineage>
</organism>
<evidence type="ECO:0000256" key="2">
    <source>
        <dbReference type="ARBA" id="ARBA00004370"/>
    </source>
</evidence>
<evidence type="ECO:0000313" key="11">
    <source>
        <dbReference type="EMBL" id="KAF9688174.1"/>
    </source>
</evidence>
<dbReference type="InterPro" id="IPR055079">
    <property type="entry name" value="POP1_C"/>
</dbReference>
<keyword evidence="12" id="KW-1185">Reference proteome</keyword>
<dbReference type="Proteomes" id="UP000657918">
    <property type="component" value="Unassembled WGS sequence"/>
</dbReference>
<feature type="domain" description="POPLD" evidence="9">
    <location>
        <begin position="490"/>
        <end position="566"/>
    </location>
</feature>
<sequence length="1134" mass="127244">MAGDGSKKSKVSTAPPRKINVQKFAETRASELESLHSIVSNRLNNNFQSQRNKRRRTTAYDNQAAKKRHRKRRNLGLPGKANDDLASGSESKEPRKVPRRVRRRIELKKNPEFGFATSGDGTRRLRTHVWHAKRFTMTKLWGFHLPLGLHGRGRGSRALLKWYRDGAVVHDASYHAAVQLEGPEESLISILNMVLVPSPSAQSRDIAKSILTGVIYGTAMLHHAGAPVSQPIAPVNYMWRPSCLRNRENGNTEHNSGRCNETQISDACSSHRQLWVWIHASAFSEGYDALKYACQKQMNESGILINCLSLEGQLANNSDNSWQLRNCSVLEVDSESELKKSIFQSENISPRSVLSLVVKDPRSLPVNIADIPKPIPTSVLNNVPEDEANEHDASTVNLGNGEKDPHSLHSESERSNSVPDNMNLWDASSRVTPPVEENVLCWERHRLHLDFICLDDRKSKTANASTKVEGSTSCPILLLKNSNEMDSLMGWSVILPLSWVRVFWIPFVSKGAHAIGLREKRWIACEVGLPQFPSDFPDCNAHLSFMVNKGAALEHKVEQLPPSVRPLKVPMPLLWNSVRLALDKGTTIVQDPQISVQKDNIDDNSLLSSENGDCAITAATGHCNSFDGFVGRTSSTLIDFLSEIHADHLLLFPHIPNKKTRLLELMKDESILSKGRCGVHQITSNRRLCFIRVLLHAYKEGFIEEGAVVCAPGPSDLSLWISRSENNEGGLQISQSSVGSYFKEQPSSKWELLIPQDPLARESHRWPIGFVTTGFVRGSKKLVAEAFCEAVLLAQLREEQWSGMPVKQRRKEIYVLVRNLRSSAYRLALATVVLEQEEEDVLFLELKMGRIKPQDLLQQSKKKKAPSRISVSTIVLCFLILLLTLFFLYSTYKHWLLRCLIVDVKELVSFWLVFRSNMQTENAESGFEMEAKYYRAQMSRVSTFYVGSMQKVSSIGIVAEILALELFHKGFIYALRGFSIQLELQGDVGRLGGFGYTKGNVGHFCKVSCYRMLDNIHPLAIWLGLGVYVKRATSRGVPVIRIIKHYVIQTGDGGPLGATEDWNLRGKHYSQHDKWFNSMFLASVFCYSLTSLKHEAFMFGASNLMTEETCHGDSGWIMFLGGLGVVNNESYTAL</sequence>
<feature type="compositionally biased region" description="Basic and acidic residues" evidence="6">
    <location>
        <begin position="401"/>
        <end position="414"/>
    </location>
</feature>
<evidence type="ECO:0000256" key="7">
    <source>
        <dbReference type="SAM" id="Phobius"/>
    </source>
</evidence>